<gene>
    <name evidence="1" type="ORF">CLV72_1186</name>
</gene>
<dbReference type="Proteomes" id="UP000237846">
    <property type="component" value="Unassembled WGS sequence"/>
</dbReference>
<proteinExistence type="predicted"/>
<evidence type="ECO:0000313" key="2">
    <source>
        <dbReference type="Proteomes" id="UP000237846"/>
    </source>
</evidence>
<dbReference type="RefSeq" id="WP_146159655.1">
    <property type="nucleotide sequence ID" value="NZ_PVZC01000018.1"/>
</dbReference>
<evidence type="ECO:0000313" key="1">
    <source>
        <dbReference type="EMBL" id="PRX90668.1"/>
    </source>
</evidence>
<reference evidence="1 2" key="1">
    <citation type="submission" date="2018-03" db="EMBL/GenBank/DDBJ databases">
        <title>Genomic Encyclopedia of Archaeal and Bacterial Type Strains, Phase II (KMG-II): from individual species to whole genera.</title>
        <authorList>
            <person name="Goeker M."/>
        </authorList>
    </citation>
    <scope>NUCLEOTIDE SEQUENCE [LARGE SCALE GENOMIC DNA]</scope>
    <source>
        <strain evidence="1 2">DSM 45601</strain>
    </source>
</reference>
<protein>
    <submittedName>
        <fullName evidence="1">Uncharacterized protein</fullName>
    </submittedName>
</protein>
<dbReference type="EMBL" id="PVZC01000018">
    <property type="protein sequence ID" value="PRX90668.1"/>
    <property type="molecule type" value="Genomic_DNA"/>
</dbReference>
<comment type="caution">
    <text evidence="1">The sequence shown here is derived from an EMBL/GenBank/DDBJ whole genome shotgun (WGS) entry which is preliminary data.</text>
</comment>
<keyword evidence="2" id="KW-1185">Reference proteome</keyword>
<accession>A0A2T0PPD6</accession>
<organism evidence="1 2">
    <name type="scientific">Allonocardiopsis opalescens</name>
    <dbReference type="NCBI Taxonomy" id="1144618"/>
    <lineage>
        <taxon>Bacteria</taxon>
        <taxon>Bacillati</taxon>
        <taxon>Actinomycetota</taxon>
        <taxon>Actinomycetes</taxon>
        <taxon>Streptosporangiales</taxon>
        <taxon>Allonocardiopsis</taxon>
    </lineage>
</organism>
<dbReference type="AlphaFoldDB" id="A0A2T0PPD6"/>
<sequence length="77" mass="8500">MNTRAHTRWLADGSIQVRGESFVGARVMIPYPTPAGWESVNGEVVDVVDTVGGQYALVDRRDGSQVVVFYRSDLEES</sequence>
<name>A0A2T0PPD6_9ACTN</name>